<evidence type="ECO:0000313" key="1">
    <source>
        <dbReference type="EMBL" id="STP11037.1"/>
    </source>
</evidence>
<organism evidence="2 3">
    <name type="scientific">Helicobacter cinaedi</name>
    <dbReference type="NCBI Taxonomy" id="213"/>
    <lineage>
        <taxon>Bacteria</taxon>
        <taxon>Pseudomonadati</taxon>
        <taxon>Campylobacterota</taxon>
        <taxon>Epsilonproteobacteria</taxon>
        <taxon>Campylobacterales</taxon>
        <taxon>Helicobacteraceae</taxon>
        <taxon>Helicobacter</taxon>
    </lineage>
</organism>
<gene>
    <name evidence="1" type="ORF">NCTC12219_00920</name>
    <name evidence="2" type="ORF">NCTC12219_01828</name>
</gene>
<protein>
    <recommendedName>
        <fullName evidence="4">Phage-Barnase-EndoU-ColicinE5/D-RelE like nuclease 3 domain-containing protein</fullName>
    </recommendedName>
</protein>
<dbReference type="AlphaFoldDB" id="A0A377JWQ0"/>
<reference evidence="2 3" key="1">
    <citation type="submission" date="2018-06" db="EMBL/GenBank/DDBJ databases">
        <authorList>
            <consortium name="Pathogen Informatics"/>
            <person name="Doyle S."/>
        </authorList>
    </citation>
    <scope>NUCLEOTIDE SEQUENCE [LARGE SCALE GENOMIC DNA]</scope>
    <source>
        <strain evidence="2 3">NCTC12219</strain>
    </source>
</reference>
<proteinExistence type="predicted"/>
<accession>A0A377JWQ0</accession>
<sequence>MHGEALSKELTNKVENMLESSNKILGETMTLKDRLLIDNKIKYSYLKEIAQDLPKPITKDDFLHLLKNKKYVNIQTPIKELEIEPLKAYEHLTQNSNKQNRIDISGAILPTLQNPLFITKDKKDTYYFYKPFKDEKGVLNIVSIAIPKSNRIRYKTSYIASRERMLKMINEYELVYEAF</sequence>
<evidence type="ECO:0000313" key="2">
    <source>
        <dbReference type="EMBL" id="STP14281.1"/>
    </source>
</evidence>
<evidence type="ECO:0008006" key="4">
    <source>
        <dbReference type="Google" id="ProtNLM"/>
    </source>
</evidence>
<dbReference type="EMBL" id="UGHX01000001">
    <property type="protein sequence ID" value="STP11037.1"/>
    <property type="molecule type" value="Genomic_DNA"/>
</dbReference>
<evidence type="ECO:0000313" key="3">
    <source>
        <dbReference type="Proteomes" id="UP000255103"/>
    </source>
</evidence>
<dbReference type="EMBL" id="UGHX01000002">
    <property type="protein sequence ID" value="STP14281.1"/>
    <property type="molecule type" value="Genomic_DNA"/>
</dbReference>
<name>A0A377JWQ0_9HELI</name>
<dbReference type="Proteomes" id="UP000255103">
    <property type="component" value="Unassembled WGS sequence"/>
</dbReference>